<dbReference type="AlphaFoldDB" id="A0A2M8KI94"/>
<name>A0A2M8KI94_9BACT</name>
<protein>
    <recommendedName>
        <fullName evidence="3">Glycosyltransferase 2-like domain-containing protein</fullName>
    </recommendedName>
</protein>
<dbReference type="CDD" id="cd04186">
    <property type="entry name" value="GT_2_like_c"/>
    <property type="match status" value="1"/>
</dbReference>
<dbReference type="InterPro" id="IPR029044">
    <property type="entry name" value="Nucleotide-diphossugar_trans"/>
</dbReference>
<comment type="caution">
    <text evidence="1">The sequence shown here is derived from an EMBL/GenBank/DDBJ whole genome shotgun (WGS) entry which is preliminary data.</text>
</comment>
<dbReference type="PANTHER" id="PTHR43179:SF7">
    <property type="entry name" value="RHAMNOSYLTRANSFERASE WBBL"/>
    <property type="match status" value="1"/>
</dbReference>
<accession>A0A2M8KI94</accession>
<dbReference type="EMBL" id="PFEA01000049">
    <property type="protein sequence ID" value="PJE59638.1"/>
    <property type="molecule type" value="Genomic_DNA"/>
</dbReference>
<sequence length="274" mass="32164">MKISFIVTNYKTPEMVKLCLRSFKEGLAGFDFSLVLVDCEPARDFGDDFREILPKLKYIKTKTNVGYAYLVNLGLKEIDWGDYVMVMNGDMVVPPGQIKKMVDFMEAHRQIGVLGPQLLYFSQTPQNSCFRFYKPTTVLYRRTPLKKLLSGKKELARFEMHDYDRRSPRKVDWLLGAALLIRKEALQQAGGMDKNYFLFFEDVDWCRSFWEKGFAVVFYPGAVLYHYHGKVSQKRGLLDILVNKYTWAHIRSAIYYFKKWGRQTPHYYQNSQVT</sequence>
<dbReference type="Gene3D" id="3.90.550.10">
    <property type="entry name" value="Spore Coat Polysaccharide Biosynthesis Protein SpsA, Chain A"/>
    <property type="match status" value="1"/>
</dbReference>
<dbReference type="Pfam" id="PF13641">
    <property type="entry name" value="Glyco_tranf_2_3"/>
    <property type="match status" value="1"/>
</dbReference>
<dbReference type="Proteomes" id="UP000231086">
    <property type="component" value="Unassembled WGS sequence"/>
</dbReference>
<dbReference type="PANTHER" id="PTHR43179">
    <property type="entry name" value="RHAMNOSYLTRANSFERASE WBBL"/>
    <property type="match status" value="1"/>
</dbReference>
<evidence type="ECO:0008006" key="3">
    <source>
        <dbReference type="Google" id="ProtNLM"/>
    </source>
</evidence>
<proteinExistence type="predicted"/>
<dbReference type="SUPFAM" id="SSF53448">
    <property type="entry name" value="Nucleotide-diphospho-sugar transferases"/>
    <property type="match status" value="1"/>
</dbReference>
<evidence type="ECO:0000313" key="1">
    <source>
        <dbReference type="EMBL" id="PJE59638.1"/>
    </source>
</evidence>
<evidence type="ECO:0000313" key="2">
    <source>
        <dbReference type="Proteomes" id="UP000231086"/>
    </source>
</evidence>
<reference evidence="2" key="1">
    <citation type="submission" date="2017-09" db="EMBL/GenBank/DDBJ databases">
        <title>Depth-based differentiation of microbial function through sediment-hosted aquifers and enrichment of novel symbionts in the deep terrestrial subsurface.</title>
        <authorList>
            <person name="Probst A.J."/>
            <person name="Ladd B."/>
            <person name="Jarett J.K."/>
            <person name="Geller-Mcgrath D.E."/>
            <person name="Sieber C.M.K."/>
            <person name="Emerson J.B."/>
            <person name="Anantharaman K."/>
            <person name="Thomas B.C."/>
            <person name="Malmstrom R."/>
            <person name="Stieglmeier M."/>
            <person name="Klingl A."/>
            <person name="Woyke T."/>
            <person name="Ryan C.M."/>
            <person name="Banfield J.F."/>
        </authorList>
    </citation>
    <scope>NUCLEOTIDE SEQUENCE [LARGE SCALE GENOMIC DNA]</scope>
</reference>
<organism evidence="1 2">
    <name type="scientific">Candidatus Portnoybacteria bacterium CG10_big_fil_rev_8_21_14_0_10_44_7</name>
    <dbReference type="NCBI Taxonomy" id="1974816"/>
    <lineage>
        <taxon>Bacteria</taxon>
        <taxon>Candidatus Portnoyibacteriota</taxon>
    </lineage>
</organism>
<gene>
    <name evidence="1" type="ORF">COU85_02580</name>
</gene>